<dbReference type="GO" id="GO:0004715">
    <property type="term" value="F:non-membrane spanning protein tyrosine kinase activity"/>
    <property type="evidence" value="ECO:0007669"/>
    <property type="project" value="UniProtKB-EC"/>
</dbReference>
<accession>U7VC77</accession>
<evidence type="ECO:0000256" key="3">
    <source>
        <dbReference type="ARBA" id="ARBA00022679"/>
    </source>
</evidence>
<keyword evidence="7" id="KW-0829">Tyrosine-protein kinase</keyword>
<keyword evidence="6" id="KW-0067">ATP-binding</keyword>
<dbReference type="AlphaFoldDB" id="U7VC77"/>
<keyword evidence="5" id="KW-0418">Kinase</keyword>
<dbReference type="Proteomes" id="UP000017081">
    <property type="component" value="Unassembled WGS sequence"/>
</dbReference>
<sequence length="279" mass="31722">MEEMMDRSKRQIFFKDANNHEMNEALRVIRTNLHFLNEKEVARTVLVTSTAPKEGKSTIASNYAMSIAITGKKVLLVDCDIRRPRAHESFGVSFDKGLESVLAGECEVENVILKDVEKNLDILPTRNVAHNVTELFLGDKMKALLKDLKGEYNTVVLDTPPLIIASDAAILSKHCDGVVYVVAYDQVAKRELEFGKTMLNNAKANIYGFVVNKVDKNGLSYGNYGYYNNNYSYYKDYYTEEGEALARAYKPQKGFKGFIEKLKRDYKRQLSGDQKGKRW</sequence>
<dbReference type="HOGENOM" id="CLU_052027_2_0_0"/>
<dbReference type="STRING" id="1319815.HMPREF0202_01787"/>
<evidence type="ECO:0000313" key="10">
    <source>
        <dbReference type="EMBL" id="ERT68398.1"/>
    </source>
</evidence>
<keyword evidence="4" id="KW-0547">Nucleotide-binding</keyword>
<dbReference type="InterPro" id="IPR027417">
    <property type="entry name" value="P-loop_NTPase"/>
</dbReference>
<dbReference type="Gene3D" id="3.40.50.300">
    <property type="entry name" value="P-loop containing nucleotide triphosphate hydrolases"/>
    <property type="match status" value="1"/>
</dbReference>
<dbReference type="GO" id="GO:0005524">
    <property type="term" value="F:ATP binding"/>
    <property type="evidence" value="ECO:0007669"/>
    <property type="project" value="UniProtKB-KW"/>
</dbReference>
<dbReference type="CDD" id="cd05387">
    <property type="entry name" value="BY-kinase"/>
    <property type="match status" value="1"/>
</dbReference>
<dbReference type="InterPro" id="IPR025669">
    <property type="entry name" value="AAA_dom"/>
</dbReference>
<comment type="caution">
    <text evidence="10">The sequence shown here is derived from an EMBL/GenBank/DDBJ whole genome shotgun (WGS) entry which is preliminary data.</text>
</comment>
<name>U7VC77_9FUSO</name>
<keyword evidence="11" id="KW-1185">Reference proteome</keyword>
<organism evidence="10 11">
    <name type="scientific">Cetobacterium somerae ATCC BAA-474</name>
    <dbReference type="NCBI Taxonomy" id="1319815"/>
    <lineage>
        <taxon>Bacteria</taxon>
        <taxon>Fusobacteriati</taxon>
        <taxon>Fusobacteriota</taxon>
        <taxon>Fusobacteriia</taxon>
        <taxon>Fusobacteriales</taxon>
        <taxon>Fusobacteriaceae</taxon>
        <taxon>Cetobacterium</taxon>
    </lineage>
</organism>
<comment type="similarity">
    <text evidence="1">Belongs to the CpsD/CapB family.</text>
</comment>
<dbReference type="Pfam" id="PF13614">
    <property type="entry name" value="AAA_31"/>
    <property type="match status" value="1"/>
</dbReference>
<evidence type="ECO:0000256" key="5">
    <source>
        <dbReference type="ARBA" id="ARBA00022777"/>
    </source>
</evidence>
<evidence type="ECO:0000256" key="8">
    <source>
        <dbReference type="ARBA" id="ARBA00051245"/>
    </source>
</evidence>
<evidence type="ECO:0000256" key="6">
    <source>
        <dbReference type="ARBA" id="ARBA00022840"/>
    </source>
</evidence>
<dbReference type="GO" id="GO:0005886">
    <property type="term" value="C:plasma membrane"/>
    <property type="evidence" value="ECO:0007669"/>
    <property type="project" value="UniProtKB-ARBA"/>
</dbReference>
<dbReference type="InterPro" id="IPR050445">
    <property type="entry name" value="Bact_polysacc_biosynth/exp"/>
</dbReference>
<evidence type="ECO:0000256" key="4">
    <source>
        <dbReference type="ARBA" id="ARBA00022741"/>
    </source>
</evidence>
<evidence type="ECO:0000256" key="7">
    <source>
        <dbReference type="ARBA" id="ARBA00023137"/>
    </source>
</evidence>
<dbReference type="FunFam" id="3.40.50.300:FF:000527">
    <property type="entry name" value="Tyrosine-protein kinase etk"/>
    <property type="match status" value="1"/>
</dbReference>
<dbReference type="PANTHER" id="PTHR32309">
    <property type="entry name" value="TYROSINE-PROTEIN KINASE"/>
    <property type="match status" value="1"/>
</dbReference>
<keyword evidence="3" id="KW-0808">Transferase</keyword>
<protein>
    <recommendedName>
        <fullName evidence="2">non-specific protein-tyrosine kinase</fullName>
        <ecNumber evidence="2">2.7.10.2</ecNumber>
    </recommendedName>
</protein>
<evidence type="ECO:0000259" key="9">
    <source>
        <dbReference type="Pfam" id="PF13614"/>
    </source>
</evidence>
<comment type="catalytic activity">
    <reaction evidence="8">
        <text>L-tyrosyl-[protein] + ATP = O-phospho-L-tyrosyl-[protein] + ADP + H(+)</text>
        <dbReference type="Rhea" id="RHEA:10596"/>
        <dbReference type="Rhea" id="RHEA-COMP:10136"/>
        <dbReference type="Rhea" id="RHEA-COMP:20101"/>
        <dbReference type="ChEBI" id="CHEBI:15378"/>
        <dbReference type="ChEBI" id="CHEBI:30616"/>
        <dbReference type="ChEBI" id="CHEBI:46858"/>
        <dbReference type="ChEBI" id="CHEBI:61978"/>
        <dbReference type="ChEBI" id="CHEBI:456216"/>
        <dbReference type="EC" id="2.7.10.2"/>
    </reaction>
</comment>
<dbReference type="GO" id="GO:0042802">
    <property type="term" value="F:identical protein binding"/>
    <property type="evidence" value="ECO:0007669"/>
    <property type="project" value="UniProtKB-ARBA"/>
</dbReference>
<feature type="domain" description="AAA" evidence="9">
    <location>
        <begin position="55"/>
        <end position="171"/>
    </location>
</feature>
<dbReference type="EC" id="2.7.10.2" evidence="2"/>
<dbReference type="PANTHER" id="PTHR32309:SF13">
    <property type="entry name" value="FERRIC ENTEROBACTIN TRANSPORT PROTEIN FEPE"/>
    <property type="match status" value="1"/>
</dbReference>
<dbReference type="NCBIfam" id="TIGR01007">
    <property type="entry name" value="eps_fam"/>
    <property type="match status" value="1"/>
</dbReference>
<dbReference type="InterPro" id="IPR005702">
    <property type="entry name" value="Wzc-like_C"/>
</dbReference>
<dbReference type="EMBL" id="AXZF01000067">
    <property type="protein sequence ID" value="ERT68398.1"/>
    <property type="molecule type" value="Genomic_DNA"/>
</dbReference>
<gene>
    <name evidence="10" type="ORF">HMPREF0202_01787</name>
</gene>
<proteinExistence type="inferred from homology"/>
<evidence type="ECO:0000256" key="2">
    <source>
        <dbReference type="ARBA" id="ARBA00011903"/>
    </source>
</evidence>
<evidence type="ECO:0000256" key="1">
    <source>
        <dbReference type="ARBA" id="ARBA00007316"/>
    </source>
</evidence>
<dbReference type="eggNOG" id="COG0489">
    <property type="taxonomic scope" value="Bacteria"/>
</dbReference>
<dbReference type="SUPFAM" id="SSF52540">
    <property type="entry name" value="P-loop containing nucleoside triphosphate hydrolases"/>
    <property type="match status" value="1"/>
</dbReference>
<reference evidence="10 11" key="1">
    <citation type="submission" date="2013-08" db="EMBL/GenBank/DDBJ databases">
        <authorList>
            <person name="Weinstock G."/>
            <person name="Sodergren E."/>
            <person name="Wylie T."/>
            <person name="Fulton L."/>
            <person name="Fulton R."/>
            <person name="Fronick C."/>
            <person name="O'Laughlin M."/>
            <person name="Godfrey J."/>
            <person name="Miner T."/>
            <person name="Herter B."/>
            <person name="Appelbaum E."/>
            <person name="Cordes M."/>
            <person name="Lek S."/>
            <person name="Wollam A."/>
            <person name="Pepin K.H."/>
            <person name="Palsikar V.B."/>
            <person name="Mitreva M."/>
            <person name="Wilson R.K."/>
        </authorList>
    </citation>
    <scope>NUCLEOTIDE SEQUENCE [LARGE SCALE GENOMIC DNA]</scope>
    <source>
        <strain evidence="10 11">ATCC BAA-474</strain>
    </source>
</reference>
<evidence type="ECO:0000313" key="11">
    <source>
        <dbReference type="Proteomes" id="UP000017081"/>
    </source>
</evidence>